<reference evidence="1" key="1">
    <citation type="journal article" date="2019" name="MBio">
        <title>Virus Genomes from Deep Sea Sediments Expand the Ocean Megavirome and Support Independent Origins of Viral Gigantism.</title>
        <authorList>
            <person name="Backstrom D."/>
            <person name="Yutin N."/>
            <person name="Jorgensen S.L."/>
            <person name="Dharamshi J."/>
            <person name="Homa F."/>
            <person name="Zaremba-Niedwiedzka K."/>
            <person name="Spang A."/>
            <person name="Wolf Y.I."/>
            <person name="Koonin E.V."/>
            <person name="Ettema T.J."/>
        </authorList>
    </citation>
    <scope>NUCLEOTIDE SEQUENCE</scope>
</reference>
<dbReference type="EMBL" id="MK500327">
    <property type="protein sequence ID" value="QBK85563.1"/>
    <property type="molecule type" value="Genomic_DNA"/>
</dbReference>
<gene>
    <name evidence="1" type="ORF">LCMAC101_01500</name>
</gene>
<organism evidence="1">
    <name type="scientific">Marseillevirus LCMAC101</name>
    <dbReference type="NCBI Taxonomy" id="2506602"/>
    <lineage>
        <taxon>Viruses</taxon>
        <taxon>Varidnaviria</taxon>
        <taxon>Bamfordvirae</taxon>
        <taxon>Nucleocytoviricota</taxon>
        <taxon>Megaviricetes</taxon>
        <taxon>Pimascovirales</taxon>
        <taxon>Pimascovirales incertae sedis</taxon>
        <taxon>Marseilleviridae</taxon>
    </lineage>
</organism>
<dbReference type="Gene3D" id="3.30.70.3000">
    <property type="match status" value="1"/>
</dbReference>
<accession>A0A481YQP7</accession>
<dbReference type="InterPro" id="IPR038469">
    <property type="entry name" value="tRNAHis_GuaTrfase_Thg1_sf"/>
</dbReference>
<name>A0A481YQP7_9VIRU</name>
<proteinExistence type="predicted"/>
<evidence type="ECO:0000313" key="1">
    <source>
        <dbReference type="EMBL" id="QBK85563.1"/>
    </source>
</evidence>
<sequence>MVIAASIFLGSDLEVEHYISYYSFISFLFTYLENLSILKIPLIFTTMTSNVKRLHNEITSLEEGSDSCIPYDKYYVIRITVLHCQSIINEEASLHTIAQELLSLNSEHQPLVTYTHDNEILMLFSCLSEGEKHYLSGSQQLLCCEYCNVFYSKLPYDPSFKVTCRIIEFSTQTKVFAYFSWIVYQCTLETIKNLSGKQIKEKDTNSFPMTELVEKLESRCHVKWSKISNSDKFGTFYKLKKKKSKLYISSMAEPFDAREDRKYITYLFG</sequence>
<protein>
    <submittedName>
        <fullName evidence="1">Uncharacterized protein</fullName>
    </submittedName>
</protein>